<feature type="transmembrane region" description="Helical" evidence="9">
    <location>
        <begin position="343"/>
        <end position="365"/>
    </location>
</feature>
<keyword evidence="7 9" id="KW-0811">Translocation</keyword>
<dbReference type="PRINTS" id="PR01755">
    <property type="entry name" value="SECFTRNLCASE"/>
</dbReference>
<evidence type="ECO:0000256" key="1">
    <source>
        <dbReference type="ARBA" id="ARBA00004651"/>
    </source>
</evidence>
<evidence type="ECO:0000313" key="12">
    <source>
        <dbReference type="EMBL" id="TET91897.1"/>
    </source>
</evidence>
<evidence type="ECO:0000256" key="8">
    <source>
        <dbReference type="ARBA" id="ARBA00023136"/>
    </source>
</evidence>
<dbReference type="SUPFAM" id="SSF82866">
    <property type="entry name" value="Multidrug efflux transporter AcrB transmembrane domain"/>
    <property type="match status" value="1"/>
</dbReference>
<dbReference type="NCBIfam" id="TIGR00966">
    <property type="entry name" value="transloc_SecF"/>
    <property type="match status" value="1"/>
</dbReference>
<accession>A0A523YK20</accession>
<dbReference type="InterPro" id="IPR055344">
    <property type="entry name" value="SecD_SecF_C_bact"/>
</dbReference>
<dbReference type="NCBIfam" id="TIGR00916">
    <property type="entry name" value="2A0604s01"/>
    <property type="match status" value="1"/>
</dbReference>
<dbReference type="GO" id="GO:0005886">
    <property type="term" value="C:plasma membrane"/>
    <property type="evidence" value="ECO:0007669"/>
    <property type="project" value="UniProtKB-SubCell"/>
</dbReference>
<dbReference type="Proteomes" id="UP000316925">
    <property type="component" value="Unassembled WGS sequence"/>
</dbReference>
<gene>
    <name evidence="9 12" type="primary">secF</name>
    <name evidence="12" type="ORF">E3J33_04520</name>
</gene>
<dbReference type="GO" id="GO:0065002">
    <property type="term" value="P:intracellular protein transmembrane transport"/>
    <property type="evidence" value="ECO:0007669"/>
    <property type="project" value="UniProtKB-UniRule"/>
</dbReference>
<reference evidence="12 13" key="1">
    <citation type="submission" date="2019-03" db="EMBL/GenBank/DDBJ databases">
        <title>Metabolic potential of uncultured bacteria and archaea associated with petroleum seepage in deep-sea sediments.</title>
        <authorList>
            <person name="Dong X."/>
            <person name="Hubert C."/>
        </authorList>
    </citation>
    <scope>NUCLEOTIDE SEQUENCE [LARGE SCALE GENOMIC DNA]</scope>
    <source>
        <strain evidence="12">E29_bin28</strain>
    </source>
</reference>
<evidence type="ECO:0000256" key="10">
    <source>
        <dbReference type="SAM" id="MobiDB-lite"/>
    </source>
</evidence>
<keyword evidence="6 9" id="KW-1133">Transmembrane helix</keyword>
<dbReference type="Pfam" id="PF12836">
    <property type="entry name" value="HHH_3"/>
    <property type="match status" value="1"/>
</dbReference>
<evidence type="ECO:0000256" key="3">
    <source>
        <dbReference type="ARBA" id="ARBA00022475"/>
    </source>
</evidence>
<keyword evidence="2 9" id="KW-0813">Transport</keyword>
<dbReference type="SUPFAM" id="SSF47781">
    <property type="entry name" value="RuvA domain 2-like"/>
    <property type="match status" value="1"/>
</dbReference>
<dbReference type="PANTHER" id="PTHR30081">
    <property type="entry name" value="PROTEIN-EXPORT MEMBRANE PROTEIN SEC"/>
    <property type="match status" value="1"/>
</dbReference>
<comment type="similarity">
    <text evidence="9">Belongs to the SecD/SecF family. SecF subfamily.</text>
</comment>
<dbReference type="InterPro" id="IPR022813">
    <property type="entry name" value="SecD/SecF_arch_bac"/>
</dbReference>
<dbReference type="InterPro" id="IPR022646">
    <property type="entry name" value="SecD/SecF_CS"/>
</dbReference>
<dbReference type="InterPro" id="IPR022645">
    <property type="entry name" value="SecD/SecF_bac"/>
</dbReference>
<evidence type="ECO:0000256" key="2">
    <source>
        <dbReference type="ARBA" id="ARBA00022448"/>
    </source>
</evidence>
<feature type="transmembrane region" description="Helical" evidence="9">
    <location>
        <begin position="317"/>
        <end position="336"/>
    </location>
</feature>
<comment type="function">
    <text evidence="9">Part of the Sec protein translocase complex. Interacts with the SecYEG preprotein conducting channel. SecDF uses the proton motive force (PMF) to complete protein translocation after the ATP-dependent function of SecA.</text>
</comment>
<feature type="transmembrane region" description="Helical" evidence="9">
    <location>
        <begin position="211"/>
        <end position="228"/>
    </location>
</feature>
<protein>
    <recommendedName>
        <fullName evidence="9">Protein-export membrane protein SecF</fullName>
    </recommendedName>
</protein>
<comment type="subcellular location">
    <subcellularLocation>
        <location evidence="1 9">Cell membrane</location>
        <topology evidence="1 9">Multi-pass membrane protein</topology>
    </subcellularLocation>
</comment>
<dbReference type="Gene3D" id="1.10.150.280">
    <property type="entry name" value="AF1531-like domain"/>
    <property type="match status" value="1"/>
</dbReference>
<dbReference type="HAMAP" id="MF_01464_B">
    <property type="entry name" value="SecF_B"/>
    <property type="match status" value="1"/>
</dbReference>
<feature type="compositionally biased region" description="Basic residues" evidence="10">
    <location>
        <begin position="425"/>
        <end position="447"/>
    </location>
</feature>
<evidence type="ECO:0000256" key="9">
    <source>
        <dbReference type="HAMAP-Rule" id="MF_01464"/>
    </source>
</evidence>
<dbReference type="Pfam" id="PF02355">
    <property type="entry name" value="SecD_SecF_C"/>
    <property type="match status" value="1"/>
</dbReference>
<feature type="transmembrane region" description="Helical" evidence="9">
    <location>
        <begin position="234"/>
        <end position="255"/>
    </location>
</feature>
<dbReference type="AlphaFoldDB" id="A0A523YK20"/>
<dbReference type="GO" id="GO:0015450">
    <property type="term" value="F:protein-transporting ATPase activity"/>
    <property type="evidence" value="ECO:0007669"/>
    <property type="project" value="InterPro"/>
</dbReference>
<dbReference type="InterPro" id="IPR010994">
    <property type="entry name" value="RuvA_2-like"/>
</dbReference>
<comment type="caution">
    <text evidence="12">The sequence shown here is derived from an EMBL/GenBank/DDBJ whole genome shotgun (WGS) entry which is preliminary data.</text>
</comment>
<evidence type="ECO:0000256" key="7">
    <source>
        <dbReference type="ARBA" id="ARBA00023010"/>
    </source>
</evidence>
<dbReference type="GO" id="GO:0006605">
    <property type="term" value="P:protein targeting"/>
    <property type="evidence" value="ECO:0007669"/>
    <property type="project" value="UniProtKB-UniRule"/>
</dbReference>
<comment type="subunit">
    <text evidence="9">Forms a complex with SecD. Part of the essential Sec protein translocation apparatus which comprises SecA, SecYEG and auxiliary proteins SecDF. Other proteins may also be involved.</text>
</comment>
<proteinExistence type="inferred from homology"/>
<dbReference type="EMBL" id="SOIJ01000257">
    <property type="protein sequence ID" value="TET91897.1"/>
    <property type="molecule type" value="Genomic_DNA"/>
</dbReference>
<sequence>MRFFGETHIDFVELRKVAIFISGAAIVAGLTSLILKGGPKLGLDFTGGIEIHLQFTEPPSISRIRSGLAKIGLGGAVIQQYGEKKDNLVLVRTGVEQVSQNIASQIIAYREKHGKFTHLEELKSLPGIEAVGYENLADLLTVEPSQTEKVNINQIERAPLISLMQGIIHKKTITRIEQALGDEFKEKRDAFEVRSINLIGPKVSEELRRKAVLAIIFALAGMLIYISWRFDFKFAGGAVVALIHDVFISIGALSLGNFEFNLPVIAALLTIIGYSLNDTIVIYARTKENLKTYRKGKRISLKRILNLSINQSLPRTVITSLTTFIVVLVLFLWGGAAIHGFTFALLVGIIVGTYSSSFVATPIVYSLERGTLEKVPVRREKVELRTTEAEKIPTGKEKIEVGKAEVDRTDKEKTKIGEKEPAKTVKTKIKKYKKKRGERPKYKKKRR</sequence>
<feature type="region of interest" description="Disordered" evidence="10">
    <location>
        <begin position="403"/>
        <end position="447"/>
    </location>
</feature>
<dbReference type="PANTHER" id="PTHR30081:SF8">
    <property type="entry name" value="PROTEIN TRANSLOCASE SUBUNIT SECF"/>
    <property type="match status" value="1"/>
</dbReference>
<keyword evidence="5 9" id="KW-0653">Protein transport</keyword>
<evidence type="ECO:0000256" key="5">
    <source>
        <dbReference type="ARBA" id="ARBA00022927"/>
    </source>
</evidence>
<dbReference type="GO" id="GO:0043952">
    <property type="term" value="P:protein transport by the Sec complex"/>
    <property type="evidence" value="ECO:0007669"/>
    <property type="project" value="UniProtKB-UniRule"/>
</dbReference>
<organism evidence="12 13">
    <name type="scientific">Aerophobetes bacterium</name>
    <dbReference type="NCBI Taxonomy" id="2030807"/>
    <lineage>
        <taxon>Bacteria</taxon>
        <taxon>Candidatus Aerophobota</taxon>
    </lineage>
</organism>
<evidence type="ECO:0000313" key="13">
    <source>
        <dbReference type="Proteomes" id="UP000316925"/>
    </source>
</evidence>
<evidence type="ECO:0000259" key="11">
    <source>
        <dbReference type="Pfam" id="PF02355"/>
    </source>
</evidence>
<dbReference type="InterPro" id="IPR048634">
    <property type="entry name" value="SecD_SecF_C"/>
</dbReference>
<evidence type="ECO:0000256" key="6">
    <source>
        <dbReference type="ARBA" id="ARBA00022989"/>
    </source>
</evidence>
<dbReference type="Pfam" id="PF07549">
    <property type="entry name" value="Sec_GG"/>
    <property type="match status" value="1"/>
</dbReference>
<evidence type="ECO:0000256" key="4">
    <source>
        <dbReference type="ARBA" id="ARBA00022692"/>
    </source>
</evidence>
<name>A0A523YK20_UNCAE</name>
<dbReference type="InterPro" id="IPR005665">
    <property type="entry name" value="SecF_bac"/>
</dbReference>
<keyword evidence="4 9" id="KW-0812">Transmembrane</keyword>
<feature type="domain" description="Protein export membrane protein SecD/SecF C-terminal" evidence="11">
    <location>
        <begin position="182"/>
        <end position="368"/>
    </location>
</feature>
<keyword evidence="8 9" id="KW-0472">Membrane</keyword>
<feature type="transmembrane region" description="Helical" evidence="9">
    <location>
        <begin position="262"/>
        <end position="284"/>
    </location>
</feature>
<dbReference type="Gene3D" id="1.20.1640.10">
    <property type="entry name" value="Multidrug efflux transporter AcrB transmembrane domain"/>
    <property type="match status" value="1"/>
</dbReference>
<keyword evidence="3 9" id="KW-1003">Cell membrane</keyword>
<feature type="transmembrane region" description="Helical" evidence="9">
    <location>
        <begin position="17"/>
        <end position="35"/>
    </location>
</feature>
<feature type="compositionally biased region" description="Basic and acidic residues" evidence="10">
    <location>
        <begin position="403"/>
        <end position="423"/>
    </location>
</feature>